<dbReference type="GO" id="GO:0016491">
    <property type="term" value="F:oxidoreductase activity"/>
    <property type="evidence" value="ECO:0007669"/>
    <property type="project" value="UniProtKB-KW"/>
</dbReference>
<name>A0A2M9HST3_9BIFI</name>
<dbReference type="EMBL" id="PGLQ01000001">
    <property type="protein sequence ID" value="PJM79870.1"/>
    <property type="molecule type" value="Genomic_DNA"/>
</dbReference>
<dbReference type="InterPro" id="IPR036291">
    <property type="entry name" value="NAD(P)-bd_dom_sf"/>
</dbReference>
<dbReference type="AlphaFoldDB" id="A0A2M9HST3"/>
<reference evidence="3 4" key="1">
    <citation type="submission" date="2017-11" db="EMBL/GenBank/DDBJ databases">
        <title>Draft genome sequences of strains TRE 1, TRE D, TRE H and TRI 7, isolated from tamarins, belonging to four potential novel Bifidobacterium species.</title>
        <authorList>
            <person name="Mattarelli P."/>
            <person name="Modesto M."/>
            <person name="Bonetti A."/>
            <person name="Puglisi E."/>
            <person name="Morelli L."/>
        </authorList>
    </citation>
    <scope>NUCLEOTIDE SEQUENCE [LARGE SCALE GENOMIC DNA]</scope>
    <source>
        <strain evidence="4">TRED</strain>
    </source>
</reference>
<dbReference type="PANTHER" id="PTHR44196:SF2">
    <property type="entry name" value="SHORT-CHAIN DEHYDROGENASE-RELATED"/>
    <property type="match status" value="1"/>
</dbReference>
<keyword evidence="4" id="KW-1185">Reference proteome</keyword>
<evidence type="ECO:0000256" key="1">
    <source>
        <dbReference type="ARBA" id="ARBA00006484"/>
    </source>
</evidence>
<gene>
    <name evidence="3" type="ORF">CUU80_01655</name>
</gene>
<dbReference type="PRINTS" id="PR00081">
    <property type="entry name" value="GDHRDH"/>
</dbReference>
<keyword evidence="2" id="KW-0560">Oxidoreductase</keyword>
<dbReference type="PANTHER" id="PTHR44196">
    <property type="entry name" value="DEHYDROGENASE/REDUCTASE SDR FAMILY MEMBER 7B"/>
    <property type="match status" value="1"/>
</dbReference>
<dbReference type="InterPro" id="IPR020904">
    <property type="entry name" value="Sc_DH/Rdtase_CS"/>
</dbReference>
<dbReference type="SUPFAM" id="SSF51735">
    <property type="entry name" value="NAD(P)-binding Rossmann-fold domains"/>
    <property type="match status" value="1"/>
</dbReference>
<dbReference type="InterPro" id="IPR002347">
    <property type="entry name" value="SDR_fam"/>
</dbReference>
<sequence>MNIAIVTGASSGLGAAFFKAIAARYRNLDEIWIIARREQRLRALADRYGNPRMRIRVIPLDLTEMAAHKELAELLENGRPNIRILINNAGYEREGLFRNMTSADIRSMIDLNVTAMTMINRLCLPYMQRGSFGIITGSVSAFAPIPWQAVYAASKAYVRFFSRAVREEERARGVNVMLFSPGNMNTEMNVRGSSTGKLARLPYLSLRRETAKALAKAERGAATYTPMLFYRLYRVFAKLMPSALAVHVTSLESGGTIRRSYLSDRYVPGDQYAD</sequence>
<organism evidence="3 4">
    <name type="scientific">Bifidobacterium scaligerum</name>
    <dbReference type="NCBI Taxonomy" id="2052656"/>
    <lineage>
        <taxon>Bacteria</taxon>
        <taxon>Bacillati</taxon>
        <taxon>Actinomycetota</taxon>
        <taxon>Actinomycetes</taxon>
        <taxon>Bifidobacteriales</taxon>
        <taxon>Bifidobacteriaceae</taxon>
        <taxon>Bifidobacterium</taxon>
    </lineage>
</organism>
<evidence type="ECO:0000256" key="2">
    <source>
        <dbReference type="ARBA" id="ARBA00023002"/>
    </source>
</evidence>
<comment type="similarity">
    <text evidence="1">Belongs to the short-chain dehydrogenases/reductases (SDR) family.</text>
</comment>
<dbReference type="Pfam" id="PF00106">
    <property type="entry name" value="adh_short"/>
    <property type="match status" value="1"/>
</dbReference>
<dbReference type="GO" id="GO:0016020">
    <property type="term" value="C:membrane"/>
    <property type="evidence" value="ECO:0007669"/>
    <property type="project" value="TreeGrafter"/>
</dbReference>
<dbReference type="Proteomes" id="UP000228755">
    <property type="component" value="Unassembled WGS sequence"/>
</dbReference>
<protein>
    <submittedName>
        <fullName evidence="3">Short-chain dehydrogenase</fullName>
    </submittedName>
</protein>
<dbReference type="PROSITE" id="PS00061">
    <property type="entry name" value="ADH_SHORT"/>
    <property type="match status" value="1"/>
</dbReference>
<dbReference type="RefSeq" id="WP_100495642.1">
    <property type="nucleotide sequence ID" value="NZ_PGLQ01000001.1"/>
</dbReference>
<comment type="caution">
    <text evidence="3">The sequence shown here is derived from an EMBL/GenBank/DDBJ whole genome shotgun (WGS) entry which is preliminary data.</text>
</comment>
<accession>A0A2M9HST3</accession>
<dbReference type="OrthoDB" id="9797538at2"/>
<evidence type="ECO:0000313" key="4">
    <source>
        <dbReference type="Proteomes" id="UP000228755"/>
    </source>
</evidence>
<evidence type="ECO:0000313" key="3">
    <source>
        <dbReference type="EMBL" id="PJM79870.1"/>
    </source>
</evidence>
<dbReference type="Gene3D" id="3.40.50.720">
    <property type="entry name" value="NAD(P)-binding Rossmann-like Domain"/>
    <property type="match status" value="1"/>
</dbReference>
<proteinExistence type="inferred from homology"/>